<dbReference type="EMBL" id="JACMSC010000022">
    <property type="protein sequence ID" value="KAG6468117.1"/>
    <property type="molecule type" value="Genomic_DNA"/>
</dbReference>
<keyword evidence="9" id="KW-1133">Transmembrane helix</keyword>
<dbReference type="GO" id="GO:0071555">
    <property type="term" value="P:cell wall organization"/>
    <property type="evidence" value="ECO:0007669"/>
    <property type="project" value="UniProtKB-KW"/>
</dbReference>
<dbReference type="GO" id="GO:0005975">
    <property type="term" value="P:carbohydrate metabolic process"/>
    <property type="evidence" value="ECO:0007669"/>
    <property type="project" value="InterPro"/>
</dbReference>
<comment type="similarity">
    <text evidence="2 8">Belongs to the glycosyl hydrolase 28 family.</text>
</comment>
<dbReference type="Pfam" id="PF00295">
    <property type="entry name" value="Glyco_hydro_28"/>
    <property type="match status" value="2"/>
</dbReference>
<keyword evidence="11" id="KW-1185">Reference proteome</keyword>
<name>A0A8J5ETG5_ZINOF</name>
<reference evidence="10 11" key="1">
    <citation type="submission" date="2020-08" db="EMBL/GenBank/DDBJ databases">
        <title>Plant Genome Project.</title>
        <authorList>
            <person name="Zhang R.-G."/>
        </authorList>
    </citation>
    <scope>NUCLEOTIDE SEQUENCE [LARGE SCALE GENOMIC DNA]</scope>
    <source>
        <tissue evidence="10">Rhizome</tissue>
    </source>
</reference>
<dbReference type="AlphaFoldDB" id="A0A8J5ETG5"/>
<evidence type="ECO:0000256" key="6">
    <source>
        <dbReference type="ARBA" id="ARBA00023295"/>
    </source>
</evidence>
<evidence type="ECO:0000256" key="1">
    <source>
        <dbReference type="ARBA" id="ARBA00004191"/>
    </source>
</evidence>
<keyword evidence="6 8" id="KW-0326">Glycosidase</keyword>
<keyword evidence="5 8" id="KW-0378">Hydrolase</keyword>
<evidence type="ECO:0000256" key="7">
    <source>
        <dbReference type="ARBA" id="ARBA00023316"/>
    </source>
</evidence>
<evidence type="ECO:0000256" key="4">
    <source>
        <dbReference type="ARBA" id="ARBA00022525"/>
    </source>
</evidence>
<keyword evidence="4" id="KW-0964">Secreted</keyword>
<comment type="subcellular location">
    <subcellularLocation>
        <location evidence="1">Secreted</location>
        <location evidence="1">Cell wall</location>
    </subcellularLocation>
</comment>
<dbReference type="GO" id="GO:0004650">
    <property type="term" value="F:polygalacturonase activity"/>
    <property type="evidence" value="ECO:0007669"/>
    <property type="project" value="InterPro"/>
</dbReference>
<evidence type="ECO:0000256" key="9">
    <source>
        <dbReference type="SAM" id="Phobius"/>
    </source>
</evidence>
<evidence type="ECO:0000256" key="5">
    <source>
        <dbReference type="ARBA" id="ARBA00022801"/>
    </source>
</evidence>
<evidence type="ECO:0000313" key="10">
    <source>
        <dbReference type="EMBL" id="KAG6468117.1"/>
    </source>
</evidence>
<keyword evidence="7" id="KW-0961">Cell wall biogenesis/degradation</keyword>
<protein>
    <recommendedName>
        <fullName evidence="12">Polygalacturonase</fullName>
    </recommendedName>
</protein>
<evidence type="ECO:0000256" key="3">
    <source>
        <dbReference type="ARBA" id="ARBA00022512"/>
    </source>
</evidence>
<evidence type="ECO:0000256" key="8">
    <source>
        <dbReference type="RuleBase" id="RU361169"/>
    </source>
</evidence>
<feature type="transmembrane region" description="Helical" evidence="9">
    <location>
        <begin position="29"/>
        <end position="52"/>
    </location>
</feature>
<gene>
    <name evidence="10" type="ORF">ZIOFF_072685</name>
</gene>
<dbReference type="PANTHER" id="PTHR31375">
    <property type="match status" value="1"/>
</dbReference>
<sequence length="263" mass="28397">MKRGVGCRGVSAAPCGGEAMRWERVTTRALSLGLWLSVSVIVISLFVLLLLASSSAATEVLADASIYNVLDFGAKGDGNTNDTLSLHMLSCTDAQIWGLRSINSVMMHISVGRSKRVDIRDITIVAPDESPNTDGIHVQQSQFGGSGFARNISFEDITMNDVRYPIIIDQYYCPHRKCDAHASAVEVRDVKYIGVRGSSSREVAIALNCSQSVPCSGIFMDSVNLWNSNEGEEVRSNCISANGYAKNQVTPAVSCLTQRNLAS</sequence>
<dbReference type="Gene3D" id="2.160.20.10">
    <property type="entry name" value="Single-stranded right-handed beta-helix, Pectin lyase-like"/>
    <property type="match status" value="3"/>
</dbReference>
<keyword evidence="9" id="KW-0812">Transmembrane</keyword>
<dbReference type="InterPro" id="IPR012334">
    <property type="entry name" value="Pectin_lyas_fold"/>
</dbReference>
<keyword evidence="3" id="KW-0134">Cell wall</keyword>
<dbReference type="Proteomes" id="UP000734854">
    <property type="component" value="Unassembled WGS sequence"/>
</dbReference>
<keyword evidence="9" id="KW-0472">Membrane</keyword>
<dbReference type="InterPro" id="IPR011050">
    <property type="entry name" value="Pectin_lyase_fold/virulence"/>
</dbReference>
<comment type="caution">
    <text evidence="10">The sequence shown here is derived from an EMBL/GenBank/DDBJ whole genome shotgun (WGS) entry which is preliminary data.</text>
</comment>
<dbReference type="SUPFAM" id="SSF51126">
    <property type="entry name" value="Pectin lyase-like"/>
    <property type="match status" value="1"/>
</dbReference>
<evidence type="ECO:0000256" key="2">
    <source>
        <dbReference type="ARBA" id="ARBA00008834"/>
    </source>
</evidence>
<evidence type="ECO:0000313" key="11">
    <source>
        <dbReference type="Proteomes" id="UP000734854"/>
    </source>
</evidence>
<accession>A0A8J5ETG5</accession>
<proteinExistence type="inferred from homology"/>
<dbReference type="InterPro" id="IPR000743">
    <property type="entry name" value="Glyco_hydro_28"/>
</dbReference>
<organism evidence="10 11">
    <name type="scientific">Zingiber officinale</name>
    <name type="common">Ginger</name>
    <name type="synonym">Amomum zingiber</name>
    <dbReference type="NCBI Taxonomy" id="94328"/>
    <lineage>
        <taxon>Eukaryota</taxon>
        <taxon>Viridiplantae</taxon>
        <taxon>Streptophyta</taxon>
        <taxon>Embryophyta</taxon>
        <taxon>Tracheophyta</taxon>
        <taxon>Spermatophyta</taxon>
        <taxon>Magnoliopsida</taxon>
        <taxon>Liliopsida</taxon>
        <taxon>Zingiberales</taxon>
        <taxon>Zingiberaceae</taxon>
        <taxon>Zingiber</taxon>
    </lineage>
</organism>
<evidence type="ECO:0008006" key="12">
    <source>
        <dbReference type="Google" id="ProtNLM"/>
    </source>
</evidence>